<organism evidence="1 2">
    <name type="scientific">Botryosphaeria parva (strain UCR-NP2)</name>
    <name type="common">Grapevine canker fungus</name>
    <name type="synonym">Neofusicoccum parvum</name>
    <dbReference type="NCBI Taxonomy" id="1287680"/>
    <lineage>
        <taxon>Eukaryota</taxon>
        <taxon>Fungi</taxon>
        <taxon>Dikarya</taxon>
        <taxon>Ascomycota</taxon>
        <taxon>Pezizomycotina</taxon>
        <taxon>Dothideomycetes</taxon>
        <taxon>Dothideomycetes incertae sedis</taxon>
        <taxon>Botryosphaeriales</taxon>
        <taxon>Botryosphaeriaceae</taxon>
        <taxon>Neofusicoccum</taxon>
    </lineage>
</organism>
<dbReference type="Proteomes" id="UP000013521">
    <property type="component" value="Unassembled WGS sequence"/>
</dbReference>
<proteinExistence type="predicted"/>
<protein>
    <submittedName>
        <fullName evidence="1">Putative glycosidase crf1 protein</fullName>
    </submittedName>
</protein>
<gene>
    <name evidence="1" type="ORF">UCRNP2_6626</name>
</gene>
<dbReference type="SUPFAM" id="SSF49899">
    <property type="entry name" value="Concanavalin A-like lectins/glucanases"/>
    <property type="match status" value="1"/>
</dbReference>
<keyword evidence="1" id="KW-0378">Hydrolase</keyword>
<evidence type="ECO:0000313" key="1">
    <source>
        <dbReference type="EMBL" id="EOD46639.1"/>
    </source>
</evidence>
<dbReference type="HOGENOM" id="CLU_2670824_0_0_1"/>
<sequence length="75" mass="8154">MKVRMGTWAGGDPDKSYWTRLWAGGNTTYTAEAGMPWTMTVANVSITNYSPAERYEYTDTTGDSSSIAKSGTACK</sequence>
<dbReference type="AlphaFoldDB" id="R1GKY1"/>
<reference evidence="2" key="1">
    <citation type="journal article" date="2013" name="Genome Announc.">
        <title>Draft genome sequence of Neofusicoccum parvum isolate UCR-NP2, a fungal vascular pathogen associated with grapevine cankers.</title>
        <authorList>
            <person name="Blanco-Ulate B."/>
            <person name="Rolshausen P."/>
            <person name="Cantu D."/>
        </authorList>
    </citation>
    <scope>NUCLEOTIDE SEQUENCE [LARGE SCALE GENOMIC DNA]</scope>
    <source>
        <strain evidence="2">UCR-NP2</strain>
    </source>
</reference>
<dbReference type="EMBL" id="KB916427">
    <property type="protein sequence ID" value="EOD46639.1"/>
    <property type="molecule type" value="Genomic_DNA"/>
</dbReference>
<dbReference type="KEGG" id="npa:UCRNP2_6626"/>
<name>R1GKY1_BOTPV</name>
<dbReference type="GO" id="GO:0016798">
    <property type="term" value="F:hydrolase activity, acting on glycosyl bonds"/>
    <property type="evidence" value="ECO:0007669"/>
    <property type="project" value="UniProtKB-KW"/>
</dbReference>
<keyword evidence="1" id="KW-0326">Glycosidase</keyword>
<evidence type="ECO:0000313" key="2">
    <source>
        <dbReference type="Proteomes" id="UP000013521"/>
    </source>
</evidence>
<dbReference type="InterPro" id="IPR013320">
    <property type="entry name" value="ConA-like_dom_sf"/>
</dbReference>
<accession>R1GKY1</accession>